<name>A0A0A1U4T1_ENTIV</name>
<dbReference type="EMBL" id="KB206670">
    <property type="protein sequence ID" value="ELP89204.1"/>
    <property type="molecule type" value="Genomic_DNA"/>
</dbReference>
<organism evidence="4 5">
    <name type="scientific">Entamoeba invadens IP1</name>
    <dbReference type="NCBI Taxonomy" id="370355"/>
    <lineage>
        <taxon>Eukaryota</taxon>
        <taxon>Amoebozoa</taxon>
        <taxon>Evosea</taxon>
        <taxon>Archamoebae</taxon>
        <taxon>Mastigamoebida</taxon>
        <taxon>Entamoebidae</taxon>
        <taxon>Entamoeba</taxon>
    </lineage>
</organism>
<dbReference type="Gene3D" id="3.80.10.10">
    <property type="entry name" value="Ribonuclease Inhibitor"/>
    <property type="match status" value="1"/>
</dbReference>
<dbReference type="InterPro" id="IPR050216">
    <property type="entry name" value="LRR_domain-containing"/>
</dbReference>
<evidence type="ECO:0000313" key="5">
    <source>
        <dbReference type="Proteomes" id="UP000014680"/>
    </source>
</evidence>
<keyword evidence="3" id="KW-0812">Transmembrane</keyword>
<dbReference type="PANTHER" id="PTHR48051">
    <property type="match status" value="1"/>
</dbReference>
<dbReference type="InterPro" id="IPR032675">
    <property type="entry name" value="LRR_dom_sf"/>
</dbReference>
<dbReference type="Pfam" id="PF00560">
    <property type="entry name" value="LRR_1"/>
    <property type="match status" value="1"/>
</dbReference>
<feature type="transmembrane region" description="Helical" evidence="3">
    <location>
        <begin position="589"/>
        <end position="614"/>
    </location>
</feature>
<keyword evidence="3" id="KW-0472">Membrane</keyword>
<dbReference type="SUPFAM" id="SSF52058">
    <property type="entry name" value="L domain-like"/>
    <property type="match status" value="1"/>
</dbReference>
<keyword evidence="1" id="KW-0433">Leucine-rich repeat</keyword>
<evidence type="ECO:0000256" key="2">
    <source>
        <dbReference type="ARBA" id="ARBA00022737"/>
    </source>
</evidence>
<feature type="transmembrane region" description="Helical" evidence="3">
    <location>
        <begin position="626"/>
        <end position="653"/>
    </location>
</feature>
<evidence type="ECO:0000256" key="1">
    <source>
        <dbReference type="ARBA" id="ARBA00022614"/>
    </source>
</evidence>
<proteinExistence type="predicted"/>
<evidence type="ECO:0000256" key="3">
    <source>
        <dbReference type="SAM" id="Phobius"/>
    </source>
</evidence>
<gene>
    <name evidence="4" type="ORF">EIN_486360</name>
</gene>
<keyword evidence="3" id="KW-1133">Transmembrane helix</keyword>
<dbReference type="InterPro" id="IPR011993">
    <property type="entry name" value="PH-like_dom_sf"/>
</dbReference>
<dbReference type="Gene3D" id="2.30.29.30">
    <property type="entry name" value="Pleckstrin-homology domain (PH domain)/Phosphotyrosine-binding domain (PTB)"/>
    <property type="match status" value="1"/>
</dbReference>
<dbReference type="OrthoDB" id="17912at2759"/>
<dbReference type="SUPFAM" id="SSF52799">
    <property type="entry name" value="(Phosphotyrosine protein) phosphatases II"/>
    <property type="match status" value="1"/>
</dbReference>
<dbReference type="VEuPathDB" id="AmoebaDB:EIN_486360"/>
<dbReference type="PROSITE" id="PS51450">
    <property type="entry name" value="LRR"/>
    <property type="match status" value="3"/>
</dbReference>
<sequence>MRNSLVLADTKKDKRSVTSFRLTDAFSRKSQTLRHSETAKIELTPKQKLPEYPPLFGGSIDNLLPSQLGFKGVPLVVEDCIHHIETLFLSSQKRIDKWDNKTLNKFLCKNSCPTLPEITGETALLLTQEKLEDMKIKEEDAKMILALIQKERTKLTTLNDIVENKMPCVQDLRIVSDVIKKMNDAREVNLYKRSSLIVSMHLLRTFFITLDPPLIPLSVCKKLEDLFSTSDASKQKSVSQLQQEFTNLLSQVLSQRAYATFEAMCSFFQIIGNHPKSGALDAFTEIVVFFFQSFNPNYTFNQGCLDLLPIFLGLTMDDSDPNFFQQKFSLEDENRYDGEVVAAYAYSVMCPYFFFPPASFDEITTAGWFNGNAFVTNYRVVLACDQVSLDSILFDCCFTQVPLCDINTMKITKETVEGKVYYVLRIATKDFRNITFFSLTNYSDEFIAALNCRTMFFNVSTELDKFELLGIQSVSVRKLMNDDLKRQGRREATSRELIDVWKNPNTNVELKVCQSGLYDGQVYEVKMPTTPISEIIDLIQDDIEKNNDQLYFKMTQFASEILDPAKEVIKLLLTKSVILSVNSLNEFKALLGLIALGADSYYLSLEGFLVLYRTYFKFTDTQQRMIFLWMVWLVMNQHTTVFGFNASLLKFLFYTIHSFRFNDELLQQFVTLNKSVFASLGKMKFAIFSDVIPRPAELFFQHPNLRCIPKMNQQIVSMKNTTASTVPPFTPTTIQTLDAENNRFLDIPNTVLTCVKLVTMKLQNNKIYVLSDGIANFQNLTYLDLSNNLLKTFPLLGRVKLRYLDISNNPLTSLGFLPTTLTTLNMRNLSKMPDLSQHSLVTLDCNGTSAISTKTLFKNLPITLKVLDIGGRDMLSLPFKLSRLVNLTKLNISNNKISSLHPSFFEMGIKDLNIEQNSFKILPPTFKKMKVENLIKDTFVPDRKQGEKRVVIIDNSTELFNALIRVFKQTNLNIREDAHSAKITMRQDKVVDIRVISLDTIETQPYLGIDALYIIHSHDEISFRIIDLCQYTSTRNYIVVADKKIDENALVLDETFATLKSVCKKLRTAIDEFSKEDLPAQCFQVLRALQAYDLSPAVMSPQLFKEVCDNVGLTESEVNKAVRQLTERRLIHRNVIENLVSSRKSKFIRPGVIAVRMTYSSFFSNKSEYSLVDTKHNFHIASSLSIQNKGVFTARALQCCKMHGLKDEKTLQYITSILEEYSIVLIVREELSDVLNKKDKYTALLEQARKMTLVSTDVSKVGDATILVSLVGVPFMGEWNKKSRSVVTKREYLFNKFPLQLEMCLIGGVALEYGIPVVVWKKGVIFEIGSIDLKLEFERNKLVISVRHGMESMRDIVRAGDIYENLTHTIQAIVSNYFPTVTFSMQVLCMLCDKHSLSVDEVQDKITLGQLDYYEKDHEYNFLLTSMDLYMKTLGNESKERLWGRK</sequence>
<dbReference type="PANTHER" id="PTHR48051:SF46">
    <property type="entry name" value="LEUCINE RICH REPEAT-CONTAINING DOMAIN PROTEIN"/>
    <property type="match status" value="1"/>
</dbReference>
<accession>A0A0A1U4T1</accession>
<reference evidence="4 5" key="1">
    <citation type="submission" date="2012-10" db="EMBL/GenBank/DDBJ databases">
        <authorList>
            <person name="Zafar N."/>
            <person name="Inman J."/>
            <person name="Hall N."/>
            <person name="Lorenzi H."/>
            <person name="Caler E."/>
        </authorList>
    </citation>
    <scope>NUCLEOTIDE SEQUENCE [LARGE SCALE GENOMIC DNA]</scope>
    <source>
        <strain evidence="4 5">IP1</strain>
    </source>
</reference>
<dbReference type="InterPro" id="IPR003591">
    <property type="entry name" value="Leu-rich_rpt_typical-subtyp"/>
</dbReference>
<dbReference type="InterPro" id="IPR029021">
    <property type="entry name" value="Prot-tyrosine_phosphatase-like"/>
</dbReference>
<protein>
    <submittedName>
        <fullName evidence="4">Leucine-rich repeat-containing protein, putative</fullName>
    </submittedName>
</protein>
<dbReference type="GO" id="GO:0005737">
    <property type="term" value="C:cytoplasm"/>
    <property type="evidence" value="ECO:0007669"/>
    <property type="project" value="TreeGrafter"/>
</dbReference>
<keyword evidence="2" id="KW-0677">Repeat</keyword>
<dbReference type="RefSeq" id="XP_004255975.1">
    <property type="nucleotide sequence ID" value="XM_004255927.1"/>
</dbReference>
<dbReference type="Proteomes" id="UP000014680">
    <property type="component" value="Unassembled WGS sequence"/>
</dbReference>
<dbReference type="OMA" id="NCGIVPK"/>
<keyword evidence="5" id="KW-1185">Reference proteome</keyword>
<dbReference type="GeneID" id="14888218"/>
<dbReference type="InterPro" id="IPR001611">
    <property type="entry name" value="Leu-rich_rpt"/>
</dbReference>
<dbReference type="KEGG" id="eiv:EIN_486360"/>
<evidence type="ECO:0000313" key="4">
    <source>
        <dbReference type="EMBL" id="ELP89204.1"/>
    </source>
</evidence>
<dbReference type="Pfam" id="PF13855">
    <property type="entry name" value="LRR_8"/>
    <property type="match status" value="1"/>
</dbReference>
<dbReference type="SMART" id="SM00364">
    <property type="entry name" value="LRR_BAC"/>
    <property type="match status" value="5"/>
</dbReference>
<dbReference type="SMART" id="SM00369">
    <property type="entry name" value="LRR_TYP"/>
    <property type="match status" value="2"/>
</dbReference>